<comment type="caution">
    <text evidence="2">The sequence shown here is derived from an EMBL/GenBank/DDBJ whole genome shotgun (WGS) entry which is preliminary data.</text>
</comment>
<keyword evidence="3" id="KW-1185">Reference proteome</keyword>
<evidence type="ECO:0000313" key="2">
    <source>
        <dbReference type="EMBL" id="KAF6744600.1"/>
    </source>
</evidence>
<sequence>MLRNADQSSETEVRRGMGHVPRHVEIPKASNESDESDKSDESYESDESEESGERRVLVVEGGAAARVMWLDVRSLATTGSSHGRRELPRVIALFGAVDGRSQGEAASASLCSRHGGHSMLLGESYASPSVELEKGGRGDDGFGMQAPPRPWRYCRNEGAKAKVRRVPSKLALGGFEMRKKRLKGRVPVKASDGEQLEVADAPLAMYSYQFGAPPE</sequence>
<organism evidence="2 3">
    <name type="scientific">Ephemerocybe angulata</name>
    <dbReference type="NCBI Taxonomy" id="980116"/>
    <lineage>
        <taxon>Eukaryota</taxon>
        <taxon>Fungi</taxon>
        <taxon>Dikarya</taxon>
        <taxon>Basidiomycota</taxon>
        <taxon>Agaricomycotina</taxon>
        <taxon>Agaricomycetes</taxon>
        <taxon>Agaricomycetidae</taxon>
        <taxon>Agaricales</taxon>
        <taxon>Agaricineae</taxon>
        <taxon>Psathyrellaceae</taxon>
        <taxon>Ephemerocybe</taxon>
    </lineage>
</organism>
<evidence type="ECO:0000313" key="3">
    <source>
        <dbReference type="Proteomes" id="UP000521943"/>
    </source>
</evidence>
<dbReference type="EMBL" id="JACGCI010000117">
    <property type="protein sequence ID" value="KAF6744600.1"/>
    <property type="molecule type" value="Genomic_DNA"/>
</dbReference>
<reference evidence="2 3" key="1">
    <citation type="submission" date="2020-07" db="EMBL/GenBank/DDBJ databases">
        <title>Comparative genomics of pyrophilous fungi reveals a link between fire events and developmental genes.</title>
        <authorList>
            <consortium name="DOE Joint Genome Institute"/>
            <person name="Steindorff A.S."/>
            <person name="Carver A."/>
            <person name="Calhoun S."/>
            <person name="Stillman K."/>
            <person name="Liu H."/>
            <person name="Lipzen A."/>
            <person name="Pangilinan J."/>
            <person name="Labutti K."/>
            <person name="Bruns T.D."/>
            <person name="Grigoriev I.V."/>
        </authorList>
    </citation>
    <scope>NUCLEOTIDE SEQUENCE [LARGE SCALE GENOMIC DNA]</scope>
    <source>
        <strain evidence="2 3">CBS 144469</strain>
    </source>
</reference>
<protein>
    <submittedName>
        <fullName evidence="2">Uncharacterized protein</fullName>
    </submittedName>
</protein>
<feature type="compositionally biased region" description="Polar residues" evidence="1">
    <location>
        <begin position="1"/>
        <end position="10"/>
    </location>
</feature>
<dbReference type="AlphaFoldDB" id="A0A8H6HCM6"/>
<evidence type="ECO:0000256" key="1">
    <source>
        <dbReference type="SAM" id="MobiDB-lite"/>
    </source>
</evidence>
<dbReference type="Proteomes" id="UP000521943">
    <property type="component" value="Unassembled WGS sequence"/>
</dbReference>
<feature type="region of interest" description="Disordered" evidence="1">
    <location>
        <begin position="1"/>
        <end position="56"/>
    </location>
</feature>
<accession>A0A8H6HCM6</accession>
<gene>
    <name evidence="2" type="ORF">DFP72DRAFT_857269</name>
</gene>
<proteinExistence type="predicted"/>
<feature type="compositionally biased region" description="Acidic residues" evidence="1">
    <location>
        <begin position="32"/>
        <end position="50"/>
    </location>
</feature>
<name>A0A8H6HCM6_9AGAR</name>